<reference evidence="13" key="1">
    <citation type="submission" date="2019-11" db="EMBL/GenBank/DDBJ databases">
        <title>Isolation and characterization of a novel species in the genus Sulfuriferula.</title>
        <authorList>
            <person name="Mochizuki J."/>
            <person name="Kojima H."/>
            <person name="Fukui M."/>
        </authorList>
    </citation>
    <scope>NUCLEOTIDE SEQUENCE [LARGE SCALE GENOMIC DNA]</scope>
    <source>
        <strain evidence="13">SGTM</strain>
    </source>
</reference>
<dbReference type="GO" id="GO:0004801">
    <property type="term" value="F:transaldolase activity"/>
    <property type="evidence" value="ECO:0007669"/>
    <property type="project" value="UniProtKB-UniRule"/>
</dbReference>
<keyword evidence="8 11" id="KW-0570">Pentose shunt</keyword>
<comment type="subcellular location">
    <subcellularLocation>
        <location evidence="2 11">Cytoplasm</location>
    </subcellularLocation>
</comment>
<evidence type="ECO:0000256" key="7">
    <source>
        <dbReference type="ARBA" id="ARBA00022679"/>
    </source>
</evidence>
<dbReference type="InterPro" id="IPR004732">
    <property type="entry name" value="Transaldolase_2"/>
</dbReference>
<dbReference type="Proteomes" id="UP000463939">
    <property type="component" value="Chromosome"/>
</dbReference>
<dbReference type="AlphaFoldDB" id="A0A809RPW4"/>
<organism evidence="12 13">
    <name type="scientific">Sulfuriferula nivalis</name>
    <dbReference type="NCBI Taxonomy" id="2675298"/>
    <lineage>
        <taxon>Bacteria</taxon>
        <taxon>Pseudomonadati</taxon>
        <taxon>Pseudomonadota</taxon>
        <taxon>Betaproteobacteria</taxon>
        <taxon>Nitrosomonadales</taxon>
        <taxon>Sulfuricellaceae</taxon>
        <taxon>Sulfuriferula</taxon>
    </lineage>
</organism>
<comment type="pathway">
    <text evidence="3 11">Carbohydrate degradation; pentose phosphate pathway; D-glyceraldehyde 3-phosphate and beta-D-fructose 6-phosphate from D-ribose 5-phosphate and D-xylulose 5-phosphate (non-oxidative stage): step 2/3.</text>
</comment>
<dbReference type="EMBL" id="AP021881">
    <property type="protein sequence ID" value="BBP00881.1"/>
    <property type="molecule type" value="Genomic_DNA"/>
</dbReference>
<dbReference type="InterPro" id="IPR013785">
    <property type="entry name" value="Aldolase_TIM"/>
</dbReference>
<proteinExistence type="inferred from homology"/>
<name>A0A809RPW4_9PROT</name>
<evidence type="ECO:0000256" key="11">
    <source>
        <dbReference type="HAMAP-Rule" id="MF_00493"/>
    </source>
</evidence>
<evidence type="ECO:0000313" key="12">
    <source>
        <dbReference type="EMBL" id="BBP00881.1"/>
    </source>
</evidence>
<evidence type="ECO:0000256" key="1">
    <source>
        <dbReference type="ARBA" id="ARBA00003518"/>
    </source>
</evidence>
<dbReference type="PIRSF" id="PIRSF036915">
    <property type="entry name" value="Trnald_Bac_Plnt"/>
    <property type="match status" value="1"/>
</dbReference>
<evidence type="ECO:0000256" key="2">
    <source>
        <dbReference type="ARBA" id="ARBA00004496"/>
    </source>
</evidence>
<dbReference type="PANTHER" id="PTHR10683">
    <property type="entry name" value="TRANSALDOLASE"/>
    <property type="match status" value="1"/>
</dbReference>
<dbReference type="GO" id="GO:0006098">
    <property type="term" value="P:pentose-phosphate shunt"/>
    <property type="evidence" value="ECO:0007669"/>
    <property type="project" value="UniProtKB-UniRule"/>
</dbReference>
<dbReference type="NCBIfam" id="NF002881">
    <property type="entry name" value="PRK03343.1"/>
    <property type="match status" value="1"/>
</dbReference>
<dbReference type="InterPro" id="IPR001585">
    <property type="entry name" value="TAL/FSA"/>
</dbReference>
<dbReference type="GO" id="GO:0005975">
    <property type="term" value="P:carbohydrate metabolic process"/>
    <property type="evidence" value="ECO:0007669"/>
    <property type="project" value="InterPro"/>
</dbReference>
<dbReference type="Pfam" id="PF00923">
    <property type="entry name" value="TAL_FSA"/>
    <property type="match status" value="1"/>
</dbReference>
<dbReference type="CDD" id="cd00955">
    <property type="entry name" value="Transaldolase_like"/>
    <property type="match status" value="1"/>
</dbReference>
<dbReference type="EC" id="2.2.1.2" evidence="5 11"/>
<evidence type="ECO:0000313" key="13">
    <source>
        <dbReference type="Proteomes" id="UP000463939"/>
    </source>
</evidence>
<dbReference type="KEGG" id="sniv:SFSGTM_15890"/>
<evidence type="ECO:0000256" key="6">
    <source>
        <dbReference type="ARBA" id="ARBA00022490"/>
    </source>
</evidence>
<comment type="function">
    <text evidence="1 11">Transaldolase is important for the balance of metabolites in the pentose-phosphate pathway.</text>
</comment>
<evidence type="ECO:0000256" key="4">
    <source>
        <dbReference type="ARBA" id="ARBA00008426"/>
    </source>
</evidence>
<evidence type="ECO:0000256" key="10">
    <source>
        <dbReference type="ARBA" id="ARBA00048810"/>
    </source>
</evidence>
<dbReference type="InterPro" id="IPR018225">
    <property type="entry name" value="Transaldolase_AS"/>
</dbReference>
<evidence type="ECO:0000256" key="3">
    <source>
        <dbReference type="ARBA" id="ARBA00004857"/>
    </source>
</evidence>
<dbReference type="NCBIfam" id="TIGR00876">
    <property type="entry name" value="tal_mycobact"/>
    <property type="match status" value="1"/>
</dbReference>
<dbReference type="PROSITE" id="PS00958">
    <property type="entry name" value="TRANSALDOLASE_2"/>
    <property type="match status" value="1"/>
</dbReference>
<keyword evidence="9 11" id="KW-0704">Schiff base</keyword>
<dbReference type="SUPFAM" id="SSF51569">
    <property type="entry name" value="Aldolase"/>
    <property type="match status" value="1"/>
</dbReference>
<dbReference type="Gene3D" id="3.20.20.70">
    <property type="entry name" value="Aldolase class I"/>
    <property type="match status" value="1"/>
</dbReference>
<comment type="catalytic activity">
    <reaction evidence="10 11">
        <text>D-sedoheptulose 7-phosphate + D-glyceraldehyde 3-phosphate = D-erythrose 4-phosphate + beta-D-fructose 6-phosphate</text>
        <dbReference type="Rhea" id="RHEA:17053"/>
        <dbReference type="ChEBI" id="CHEBI:16897"/>
        <dbReference type="ChEBI" id="CHEBI:57483"/>
        <dbReference type="ChEBI" id="CHEBI:57634"/>
        <dbReference type="ChEBI" id="CHEBI:59776"/>
        <dbReference type="EC" id="2.2.1.2"/>
    </reaction>
</comment>
<sequence length="358" mass="38910">MSKLHEVKKLGQSIWLDNLSRTIIKEGELAKLVNEDGVTGITSNPAIFQKALTESPYYKEQFDQLKLTTPDPEMRYEAMVIPDIQAACDILLATYKASDGDDGYVSLEVSPNLANDAEGTIAAAKRLHAEVNRPNLLIKIPATPAGLIAFEQVIGMGISVNITLLFSITQTVRTFEAYIRGLRIYLANGGNGRNIKAVASLFLSRVDSNIDPRLAAINTPAALALQGHAALAISKLAYQRYKQIFHGDYFADLAKAGCRPQYLLWASTGTKNKAYSDVKYLDNLIGAETVNTVPGATLDAFRDHGTVSDTVEKGVDVSQADYLALEGMGIYADEVGETLQLEGVKIFVDAYQQILATC</sequence>
<dbReference type="GO" id="GO:0005737">
    <property type="term" value="C:cytoplasm"/>
    <property type="evidence" value="ECO:0007669"/>
    <property type="project" value="UniProtKB-SubCell"/>
</dbReference>
<evidence type="ECO:0000256" key="5">
    <source>
        <dbReference type="ARBA" id="ARBA00013151"/>
    </source>
</evidence>
<protein>
    <recommendedName>
        <fullName evidence="5 11">Transaldolase</fullName>
        <ecNumber evidence="5 11">2.2.1.2</ecNumber>
    </recommendedName>
</protein>
<dbReference type="RefSeq" id="WP_162084730.1">
    <property type="nucleotide sequence ID" value="NZ_AP021881.1"/>
</dbReference>
<keyword evidence="13" id="KW-1185">Reference proteome</keyword>
<comment type="similarity">
    <text evidence="4 11">Belongs to the transaldolase family. Type 2 subfamily.</text>
</comment>
<feature type="active site" description="Schiff-base intermediate with substrate" evidence="11">
    <location>
        <position position="139"/>
    </location>
</feature>
<keyword evidence="6 11" id="KW-0963">Cytoplasm</keyword>
<accession>A0A809RPW4</accession>
<dbReference type="PROSITE" id="PS01054">
    <property type="entry name" value="TRANSALDOLASE_1"/>
    <property type="match status" value="1"/>
</dbReference>
<keyword evidence="7 11" id="KW-0808">Transferase</keyword>
<evidence type="ECO:0000256" key="8">
    <source>
        <dbReference type="ARBA" id="ARBA00023126"/>
    </source>
</evidence>
<gene>
    <name evidence="11" type="primary">tal</name>
    <name evidence="12" type="ORF">SFSGTM_15890</name>
</gene>
<dbReference type="UniPathway" id="UPA00115">
    <property type="reaction ID" value="UER00414"/>
</dbReference>
<dbReference type="PANTHER" id="PTHR10683:SF31">
    <property type="entry name" value="TRANSALDOLASE"/>
    <property type="match status" value="1"/>
</dbReference>
<dbReference type="HAMAP" id="MF_00493">
    <property type="entry name" value="Transaldolase_2"/>
    <property type="match status" value="1"/>
</dbReference>
<evidence type="ECO:0000256" key="9">
    <source>
        <dbReference type="ARBA" id="ARBA00023270"/>
    </source>
</evidence>